<dbReference type="Proteomes" id="UP001501095">
    <property type="component" value="Unassembled WGS sequence"/>
</dbReference>
<gene>
    <name evidence="1" type="ORF">GCM10010423_50450</name>
</gene>
<protein>
    <submittedName>
        <fullName evidence="1">Uncharacterized protein</fullName>
    </submittedName>
</protein>
<accession>A0ABP6B8S6</accession>
<evidence type="ECO:0000313" key="2">
    <source>
        <dbReference type="Proteomes" id="UP001501095"/>
    </source>
</evidence>
<sequence length="217" mass="23480">MSTTIDPASITPGEVSFFVPPDWFDLMADGTDREATRARCAELVRLTYPNTPEQRRQEFADGLLYCYDRFLADGVLMYGVITAPLPSTGTQAAWQVYGGVVAVPERPDEMDLGELLAQVFDQRFADKMAYVERFPTDMGLGFGFISQPPVAVPRDWEGEVGTELRTGLAGVLTCPADGGKGLLVIGTSLDPDQVRELAGLVAVIAGHSVFTSRTPGE</sequence>
<evidence type="ECO:0000313" key="1">
    <source>
        <dbReference type="EMBL" id="GAA2545006.1"/>
    </source>
</evidence>
<dbReference type="RefSeq" id="WP_344540209.1">
    <property type="nucleotide sequence ID" value="NZ_BAAATM010000016.1"/>
</dbReference>
<proteinExistence type="predicted"/>
<keyword evidence="2" id="KW-1185">Reference proteome</keyword>
<reference evidence="2" key="1">
    <citation type="journal article" date="2019" name="Int. J. Syst. Evol. Microbiol.">
        <title>The Global Catalogue of Microorganisms (GCM) 10K type strain sequencing project: providing services to taxonomists for standard genome sequencing and annotation.</title>
        <authorList>
            <consortium name="The Broad Institute Genomics Platform"/>
            <consortium name="The Broad Institute Genome Sequencing Center for Infectious Disease"/>
            <person name="Wu L."/>
            <person name="Ma J."/>
        </authorList>
    </citation>
    <scope>NUCLEOTIDE SEQUENCE [LARGE SCALE GENOMIC DNA]</scope>
    <source>
        <strain evidence="2">JCM 6924</strain>
    </source>
</reference>
<comment type="caution">
    <text evidence="1">The sequence shown here is derived from an EMBL/GenBank/DDBJ whole genome shotgun (WGS) entry which is preliminary data.</text>
</comment>
<organism evidence="1 2">
    <name type="scientific">Streptomyces levis</name>
    <dbReference type="NCBI Taxonomy" id="285566"/>
    <lineage>
        <taxon>Bacteria</taxon>
        <taxon>Bacillati</taxon>
        <taxon>Actinomycetota</taxon>
        <taxon>Actinomycetes</taxon>
        <taxon>Kitasatosporales</taxon>
        <taxon>Streptomycetaceae</taxon>
        <taxon>Streptomyces</taxon>
    </lineage>
</organism>
<name>A0ABP6B8S6_9ACTN</name>
<dbReference type="EMBL" id="BAAATM010000016">
    <property type="protein sequence ID" value="GAA2545006.1"/>
    <property type="molecule type" value="Genomic_DNA"/>
</dbReference>